<dbReference type="Proteomes" id="UP000003835">
    <property type="component" value="Unassembled WGS sequence"/>
</dbReference>
<dbReference type="SUPFAM" id="SSF56112">
    <property type="entry name" value="Protein kinase-like (PK-like)"/>
    <property type="match status" value="1"/>
</dbReference>
<reference evidence="9 10" key="1">
    <citation type="submission" date="2008-07" db="EMBL/GenBank/DDBJ databases">
        <authorList>
            <person name="Tandeau de Marsac N."/>
            <person name="Ferriera S."/>
            <person name="Johnson J."/>
            <person name="Kravitz S."/>
            <person name="Beeson K."/>
            <person name="Sutton G."/>
            <person name="Rogers Y.-H."/>
            <person name="Friedman R."/>
            <person name="Frazier M."/>
            <person name="Venter J.C."/>
        </authorList>
    </citation>
    <scope>NUCLEOTIDE SEQUENCE [LARGE SCALE GENOMIC DNA]</scope>
    <source>
        <strain evidence="9 10">PCC 7420</strain>
    </source>
</reference>
<dbReference type="RefSeq" id="WP_006098137.1">
    <property type="nucleotide sequence ID" value="NZ_DS989841.1"/>
</dbReference>
<feature type="binding site" evidence="6">
    <location>
        <position position="43"/>
    </location>
    <ligand>
        <name>ATP</name>
        <dbReference type="ChEBI" id="CHEBI:30616"/>
    </ligand>
</feature>
<dbReference type="eggNOG" id="COG0515">
    <property type="taxonomic scope" value="Bacteria"/>
</dbReference>
<organism evidence="9 10">
    <name type="scientific">Coleofasciculus chthonoplastes PCC 7420</name>
    <dbReference type="NCBI Taxonomy" id="118168"/>
    <lineage>
        <taxon>Bacteria</taxon>
        <taxon>Bacillati</taxon>
        <taxon>Cyanobacteriota</taxon>
        <taxon>Cyanophyceae</taxon>
        <taxon>Coleofasciculales</taxon>
        <taxon>Coleofasciculaceae</taxon>
        <taxon>Coleofasciculus</taxon>
    </lineage>
</organism>
<feature type="compositionally biased region" description="Low complexity" evidence="7">
    <location>
        <begin position="462"/>
        <end position="486"/>
    </location>
</feature>
<dbReference type="CDD" id="cd14014">
    <property type="entry name" value="STKc_PknB_like"/>
    <property type="match status" value="1"/>
</dbReference>
<sequence>MNSLVGKTLQGGKYTLEQELGRGGFGITYKATHHYLGQVVVIKTLDESMHRNPDCSRFQRLFQDEARRLALCTHPNIVRVSDFFVEAGWPYMVMDYVDGQTLQEILLPGKPLSEATAIHYICQIGDALTVVHQKGLLHRDIKPANIIRREGTHKVVLIDFGIAREFSLNTTQTHTNMLSEGYAPLEQYLIKEKRTPASDVYGLAATLYTLLTAQIPTPAVIRERQPMPAPRDLQPQLSAAVNQAVMRGMAIEARHRPPSVAEWLSLLPDVPFESSPEFVSHPVSTTNGATIALTPPQEASSRQRESQPTQYTPWHRRLGVSPVLLGMSAVIATGLVGLGTIWYQSQNLSTPPAAEPSSPEEPLNPDTELNDSEETTEPNQDNNSPSSEQEQKPSRRSFPGFPKKSRDSVEPSPSPTAEDPSSAPGESPSSEKKSPTSTPKPSPNSSPASPNQSQPPEPPAPSQKVPQSAESSDSVSEPPSESVGEPLENMKKAPAPPEAPLPKKPETTEEDEE</sequence>
<feature type="region of interest" description="Disordered" evidence="7">
    <location>
        <begin position="348"/>
        <end position="513"/>
    </location>
</feature>
<dbReference type="EMBL" id="DS989841">
    <property type="protein sequence ID" value="EDX78661.1"/>
    <property type="molecule type" value="Genomic_DNA"/>
</dbReference>
<dbReference type="Pfam" id="PF00069">
    <property type="entry name" value="Pkinase"/>
    <property type="match status" value="1"/>
</dbReference>
<evidence type="ECO:0000256" key="1">
    <source>
        <dbReference type="ARBA" id="ARBA00012513"/>
    </source>
</evidence>
<feature type="compositionally biased region" description="Polar residues" evidence="7">
    <location>
        <begin position="377"/>
        <end position="388"/>
    </location>
</feature>
<dbReference type="PANTHER" id="PTHR43289">
    <property type="entry name" value="MITOGEN-ACTIVATED PROTEIN KINASE KINASE KINASE 20-RELATED"/>
    <property type="match status" value="1"/>
</dbReference>
<dbReference type="AlphaFoldDB" id="B4VI59"/>
<dbReference type="GO" id="GO:0004674">
    <property type="term" value="F:protein serine/threonine kinase activity"/>
    <property type="evidence" value="ECO:0007669"/>
    <property type="project" value="UniProtKB-EC"/>
</dbReference>
<dbReference type="STRING" id="118168.MC7420_7314"/>
<dbReference type="SMART" id="SM00220">
    <property type="entry name" value="S_TKc"/>
    <property type="match status" value="1"/>
</dbReference>
<dbReference type="PROSITE" id="PS00107">
    <property type="entry name" value="PROTEIN_KINASE_ATP"/>
    <property type="match status" value="1"/>
</dbReference>
<evidence type="ECO:0000256" key="2">
    <source>
        <dbReference type="ARBA" id="ARBA00022679"/>
    </source>
</evidence>
<keyword evidence="5 6" id="KW-0067">ATP-binding</keyword>
<protein>
    <recommendedName>
        <fullName evidence="1">non-specific serine/threonine protein kinase</fullName>
        <ecNumber evidence="1">2.7.11.1</ecNumber>
    </recommendedName>
</protein>
<keyword evidence="10" id="KW-1185">Reference proteome</keyword>
<dbReference type="HOGENOM" id="CLU_029689_0_0_3"/>
<keyword evidence="3 6" id="KW-0547">Nucleotide-binding</keyword>
<dbReference type="InterPro" id="IPR017441">
    <property type="entry name" value="Protein_kinase_ATP_BS"/>
</dbReference>
<evidence type="ECO:0000256" key="5">
    <source>
        <dbReference type="ARBA" id="ARBA00022840"/>
    </source>
</evidence>
<name>B4VI59_9CYAN</name>
<keyword evidence="4 9" id="KW-0418">Kinase</keyword>
<dbReference type="PRINTS" id="PR01217">
    <property type="entry name" value="PRICHEXTENSN"/>
</dbReference>
<feature type="compositionally biased region" description="Low complexity" evidence="7">
    <location>
        <begin position="351"/>
        <end position="361"/>
    </location>
</feature>
<accession>B4VI59</accession>
<keyword evidence="2" id="KW-0808">Transferase</keyword>
<evidence type="ECO:0000313" key="9">
    <source>
        <dbReference type="EMBL" id="EDX78661.1"/>
    </source>
</evidence>
<dbReference type="EC" id="2.7.11.1" evidence="1"/>
<evidence type="ECO:0000256" key="7">
    <source>
        <dbReference type="SAM" id="MobiDB-lite"/>
    </source>
</evidence>
<evidence type="ECO:0000313" key="10">
    <source>
        <dbReference type="Proteomes" id="UP000003835"/>
    </source>
</evidence>
<evidence type="ECO:0000256" key="3">
    <source>
        <dbReference type="ARBA" id="ARBA00022741"/>
    </source>
</evidence>
<dbReference type="Gene3D" id="3.30.200.20">
    <property type="entry name" value="Phosphorylase Kinase, domain 1"/>
    <property type="match status" value="1"/>
</dbReference>
<feature type="domain" description="Protein kinase" evidence="8">
    <location>
        <begin position="14"/>
        <end position="273"/>
    </location>
</feature>
<dbReference type="GO" id="GO:0005524">
    <property type="term" value="F:ATP binding"/>
    <property type="evidence" value="ECO:0007669"/>
    <property type="project" value="UniProtKB-UniRule"/>
</dbReference>
<gene>
    <name evidence="9" type="ORF">MC7420_7314</name>
</gene>
<evidence type="ECO:0000256" key="4">
    <source>
        <dbReference type="ARBA" id="ARBA00022777"/>
    </source>
</evidence>
<evidence type="ECO:0000259" key="8">
    <source>
        <dbReference type="PROSITE" id="PS50011"/>
    </source>
</evidence>
<dbReference type="PROSITE" id="PS50011">
    <property type="entry name" value="PROTEIN_KINASE_DOM"/>
    <property type="match status" value="1"/>
</dbReference>
<feature type="region of interest" description="Disordered" evidence="7">
    <location>
        <begin position="283"/>
        <end position="314"/>
    </location>
</feature>
<evidence type="ECO:0000256" key="6">
    <source>
        <dbReference type="PROSITE-ProRule" id="PRU10141"/>
    </source>
</evidence>
<dbReference type="PANTHER" id="PTHR43289:SF6">
    <property type="entry name" value="SERINE_THREONINE-PROTEIN KINASE NEKL-3"/>
    <property type="match status" value="1"/>
</dbReference>
<proteinExistence type="predicted"/>
<dbReference type="InterPro" id="IPR000719">
    <property type="entry name" value="Prot_kinase_dom"/>
</dbReference>
<dbReference type="OrthoDB" id="581647at2"/>
<dbReference type="InterPro" id="IPR011009">
    <property type="entry name" value="Kinase-like_dom_sf"/>
</dbReference>
<dbReference type="Gene3D" id="1.10.510.10">
    <property type="entry name" value="Transferase(Phosphotransferase) domain 1"/>
    <property type="match status" value="1"/>
</dbReference>